<dbReference type="AlphaFoldDB" id="A0AAD2HBE8"/>
<dbReference type="Proteomes" id="UP001295794">
    <property type="component" value="Unassembled WGS sequence"/>
</dbReference>
<evidence type="ECO:0000313" key="3">
    <source>
        <dbReference type="Proteomes" id="UP001295794"/>
    </source>
</evidence>
<feature type="non-terminal residue" evidence="2">
    <location>
        <position position="1"/>
    </location>
</feature>
<comment type="caution">
    <text evidence="2">The sequence shown here is derived from an EMBL/GenBank/DDBJ whole genome shotgun (WGS) entry which is preliminary data.</text>
</comment>
<reference evidence="2" key="1">
    <citation type="submission" date="2023-11" db="EMBL/GenBank/DDBJ databases">
        <authorList>
            <person name="De Vega J J."/>
            <person name="De Vega J J."/>
        </authorList>
    </citation>
    <scope>NUCLEOTIDE SEQUENCE</scope>
</reference>
<sequence length="87" mass="9738">VVKFHKYKVCTDTPTLKDYNDTTTQHRYIYILHPTRLLSSPKSITITSGCHVQRSATSSPAGRDAAARTGRRQRGCRVPRLADAPLQ</sequence>
<name>A0AAD2HBE8_9AGAR</name>
<gene>
    <name evidence="2" type="ORF">MYCIT1_LOCUS18748</name>
</gene>
<feature type="region of interest" description="Disordered" evidence="1">
    <location>
        <begin position="51"/>
        <end position="87"/>
    </location>
</feature>
<dbReference type="EMBL" id="CAVNYO010000187">
    <property type="protein sequence ID" value="CAK5272826.1"/>
    <property type="molecule type" value="Genomic_DNA"/>
</dbReference>
<keyword evidence="3" id="KW-1185">Reference proteome</keyword>
<evidence type="ECO:0000313" key="2">
    <source>
        <dbReference type="EMBL" id="CAK5272826.1"/>
    </source>
</evidence>
<evidence type="ECO:0000256" key="1">
    <source>
        <dbReference type="SAM" id="MobiDB-lite"/>
    </source>
</evidence>
<organism evidence="2 3">
    <name type="scientific">Mycena citricolor</name>
    <dbReference type="NCBI Taxonomy" id="2018698"/>
    <lineage>
        <taxon>Eukaryota</taxon>
        <taxon>Fungi</taxon>
        <taxon>Dikarya</taxon>
        <taxon>Basidiomycota</taxon>
        <taxon>Agaricomycotina</taxon>
        <taxon>Agaricomycetes</taxon>
        <taxon>Agaricomycetidae</taxon>
        <taxon>Agaricales</taxon>
        <taxon>Marasmiineae</taxon>
        <taxon>Mycenaceae</taxon>
        <taxon>Mycena</taxon>
    </lineage>
</organism>
<protein>
    <submittedName>
        <fullName evidence="2">Uncharacterized protein</fullName>
    </submittedName>
</protein>
<feature type="non-terminal residue" evidence="2">
    <location>
        <position position="87"/>
    </location>
</feature>
<accession>A0AAD2HBE8</accession>
<feature type="compositionally biased region" description="Polar residues" evidence="1">
    <location>
        <begin position="51"/>
        <end position="60"/>
    </location>
</feature>
<proteinExistence type="predicted"/>